<evidence type="ECO:0000256" key="5">
    <source>
        <dbReference type="ARBA" id="ARBA00022801"/>
    </source>
</evidence>
<dbReference type="Gene3D" id="1.25.40.240">
    <property type="entry name" value="Ku, C-terminal domain"/>
    <property type="match status" value="1"/>
</dbReference>
<keyword evidence="3 12" id="KW-0547">Nucleotide-binding</keyword>
<dbReference type="GO" id="GO:0006303">
    <property type="term" value="P:double-strand break repair via nonhomologous end joining"/>
    <property type="evidence" value="ECO:0007669"/>
    <property type="project" value="InterPro"/>
</dbReference>
<accession>A0A6B2KZA3</accession>
<evidence type="ECO:0000259" key="14">
    <source>
        <dbReference type="SMART" id="SM00559"/>
    </source>
</evidence>
<dbReference type="Pfam" id="PF08785">
    <property type="entry name" value="Ku_PK_bind"/>
    <property type="match status" value="1"/>
</dbReference>
<dbReference type="SUPFAM" id="SSF53300">
    <property type="entry name" value="vWA-like"/>
    <property type="match status" value="1"/>
</dbReference>
<dbReference type="InterPro" id="IPR014893">
    <property type="entry name" value="Ku_PK_bind"/>
</dbReference>
<dbReference type="InterPro" id="IPR016194">
    <property type="entry name" value="SPOC-like_C_dom_sf"/>
</dbReference>
<comment type="function">
    <text evidence="12">Single-stranded DNA-dependent ATP-dependent helicase.</text>
</comment>
<keyword evidence="4 12" id="KW-0227">DNA damage</keyword>
<proteinExistence type="inferred from homology"/>
<sequence>MFGTEGTENELSDHGYSNITVLQAIRSPSVEMLKKVASVQPEGANADWIDALVVGMDLICKKVGKTKKKKRVFLLTDAGCPCNISQLDTIAQEIRNMDLKLNIIGIEFGGDGGAQKSPDKQKNEFLLQKLCEEVGGVMVDIQEGLEMVSAFRAKTVKQTPTFRGFFEISPILQIPICCYLKTTGEKAVPSKKVRKIENEDGSSVYSNVIRETTNVSRDDPDVEIPPGGIIKGYKYGKTLVPFSNIDENVLQYHPDPCFKLIGFTSYDSVPRHHYFGNTQVVFPLPGNQPAAEAVSAIVNALAETQSVAIIRYVKSKRSAPMLGVLTPFIKEESEGFYMNRLPFAEDIRQYPFAPLLGNNAKRKPSEEQLAAAEELINAMDLTMMELDDEGNPIESFKPNHSYNPTYQYLVQCLHHRALYADGLPPIDARIKQQMELPEDWKQKISASLGEFKNKFKLEKTKLDKGSKQFFVDGAFEGKLNLDSYIGDGPNKKFKFEEEKLTLESILNSGVNTVGTVNPVEDFKSMFKRRDIDLVDKAITDMRDVIKKLILSSFKQSYYDKALLCIQALREGCIQEEESIQFNDFMAEMKQLCKDTTYNDFWVLLQQNKITLISSQESDDSEVSPSEAKLFLTTAVQPKPLPKDDQDMQTSDEDDADALLDQIE</sequence>
<keyword evidence="10 12" id="KW-0234">DNA repair</keyword>
<dbReference type="FunFam" id="1.10.1600.10:FF:000002">
    <property type="entry name" value="X-ray repair cross-complementing protein 5"/>
    <property type="match status" value="1"/>
</dbReference>
<evidence type="ECO:0000256" key="11">
    <source>
        <dbReference type="ARBA" id="ARBA00023242"/>
    </source>
</evidence>
<dbReference type="Pfam" id="PF02735">
    <property type="entry name" value="Ku"/>
    <property type="match status" value="1"/>
</dbReference>
<keyword evidence="8 12" id="KW-0238">DNA-binding</keyword>
<dbReference type="GO" id="GO:0000723">
    <property type="term" value="P:telomere maintenance"/>
    <property type="evidence" value="ECO:0007669"/>
    <property type="project" value="InterPro"/>
</dbReference>
<comment type="subcellular location">
    <subcellularLocation>
        <location evidence="1 12">Nucleus</location>
    </subcellularLocation>
</comment>
<protein>
    <recommendedName>
        <fullName evidence="12">ATP-dependent DNA helicase II subunit 2</fullName>
        <ecNumber evidence="12">3.6.4.12</ecNumber>
    </recommendedName>
</protein>
<evidence type="ECO:0000256" key="6">
    <source>
        <dbReference type="ARBA" id="ARBA00022806"/>
    </source>
</evidence>
<dbReference type="GO" id="GO:0003690">
    <property type="term" value="F:double-stranded DNA binding"/>
    <property type="evidence" value="ECO:0007669"/>
    <property type="project" value="TreeGrafter"/>
</dbReference>
<keyword evidence="11 12" id="KW-0539">Nucleus</keyword>
<dbReference type="SUPFAM" id="SSF100939">
    <property type="entry name" value="SPOC domain-like"/>
    <property type="match status" value="1"/>
</dbReference>
<feature type="domain" description="Ku" evidence="14">
    <location>
        <begin position="221"/>
        <end position="358"/>
    </location>
</feature>
<evidence type="ECO:0000256" key="9">
    <source>
        <dbReference type="ARBA" id="ARBA00023172"/>
    </source>
</evidence>
<dbReference type="Gene3D" id="1.10.1600.10">
    <property type="match status" value="1"/>
</dbReference>
<dbReference type="GO" id="GO:0043564">
    <property type="term" value="C:Ku70:Ku80 complex"/>
    <property type="evidence" value="ECO:0007669"/>
    <property type="project" value="InterPro"/>
</dbReference>
<dbReference type="PANTHER" id="PTHR12604:SF4">
    <property type="entry name" value="X-RAY REPAIR CROSS-COMPLEMENTING PROTEIN 5"/>
    <property type="match status" value="1"/>
</dbReference>
<dbReference type="GO" id="GO:0042162">
    <property type="term" value="F:telomeric DNA binding"/>
    <property type="evidence" value="ECO:0007669"/>
    <property type="project" value="InterPro"/>
</dbReference>
<dbReference type="Pfam" id="PF03731">
    <property type="entry name" value="Ku_N"/>
    <property type="match status" value="1"/>
</dbReference>
<dbReference type="GO" id="GO:0006310">
    <property type="term" value="P:DNA recombination"/>
    <property type="evidence" value="ECO:0007669"/>
    <property type="project" value="UniProtKB-KW"/>
</dbReference>
<dbReference type="CDD" id="cd00873">
    <property type="entry name" value="KU80"/>
    <property type="match status" value="1"/>
</dbReference>
<reference evidence="15" key="1">
    <citation type="journal article" date="2020" name="J. Eukaryot. Microbiol.">
        <title>De novo Sequencing, Assembly and Annotation of the Transcriptome for the Free-Living Testate Amoeba Arcella intermedia.</title>
        <authorList>
            <person name="Ribeiro G.M."/>
            <person name="Porfirio-Sousa A.L."/>
            <person name="Maurer-Alcala X.X."/>
            <person name="Katz L.A."/>
            <person name="Lahr D.J.G."/>
        </authorList>
    </citation>
    <scope>NUCLEOTIDE SEQUENCE</scope>
</reference>
<evidence type="ECO:0000256" key="1">
    <source>
        <dbReference type="ARBA" id="ARBA00004123"/>
    </source>
</evidence>
<keyword evidence="5 12" id="KW-0378">Hydrolase</keyword>
<dbReference type="EC" id="3.6.4.12" evidence="12"/>
<evidence type="ECO:0000256" key="12">
    <source>
        <dbReference type="PIRNR" id="PIRNR016570"/>
    </source>
</evidence>
<evidence type="ECO:0000256" key="7">
    <source>
        <dbReference type="ARBA" id="ARBA00022840"/>
    </source>
</evidence>
<dbReference type="GO" id="GO:0016787">
    <property type="term" value="F:hydrolase activity"/>
    <property type="evidence" value="ECO:0007669"/>
    <property type="project" value="UniProtKB-KW"/>
</dbReference>
<dbReference type="InterPro" id="IPR024193">
    <property type="entry name" value="Ku80"/>
</dbReference>
<dbReference type="AlphaFoldDB" id="A0A6B2KZA3"/>
<dbReference type="InterPro" id="IPR036465">
    <property type="entry name" value="vWFA_dom_sf"/>
</dbReference>
<dbReference type="PIRSF" id="PIRSF016570">
    <property type="entry name" value="Ku80"/>
    <property type="match status" value="1"/>
</dbReference>
<dbReference type="GO" id="GO:0005524">
    <property type="term" value="F:ATP binding"/>
    <property type="evidence" value="ECO:0007669"/>
    <property type="project" value="UniProtKB-UniRule"/>
</dbReference>
<dbReference type="InterPro" id="IPR036494">
    <property type="entry name" value="Ku_C_sf"/>
</dbReference>
<feature type="region of interest" description="Disordered" evidence="13">
    <location>
        <begin position="634"/>
        <end position="663"/>
    </location>
</feature>
<dbReference type="GO" id="GO:0003684">
    <property type="term" value="F:damaged DNA binding"/>
    <property type="evidence" value="ECO:0007669"/>
    <property type="project" value="InterPro"/>
</dbReference>
<dbReference type="Gene3D" id="2.40.290.10">
    <property type="match status" value="1"/>
</dbReference>
<keyword evidence="9 12" id="KW-0233">DNA recombination</keyword>
<feature type="compositionally biased region" description="Acidic residues" evidence="13">
    <location>
        <begin position="649"/>
        <end position="663"/>
    </location>
</feature>
<keyword evidence="7 12" id="KW-0067">ATP-binding</keyword>
<comment type="similarity">
    <text evidence="2 12">Belongs to the ku80 family.</text>
</comment>
<dbReference type="InterPro" id="IPR005161">
    <property type="entry name" value="Ku_N"/>
</dbReference>
<dbReference type="SMART" id="SM00559">
    <property type="entry name" value="Ku78"/>
    <property type="match status" value="1"/>
</dbReference>
<dbReference type="EMBL" id="GIBP01001077">
    <property type="protein sequence ID" value="NDV30046.1"/>
    <property type="molecule type" value="Transcribed_RNA"/>
</dbReference>
<evidence type="ECO:0000256" key="13">
    <source>
        <dbReference type="SAM" id="MobiDB-lite"/>
    </source>
</evidence>
<evidence type="ECO:0000256" key="10">
    <source>
        <dbReference type="ARBA" id="ARBA00023204"/>
    </source>
</evidence>
<evidence type="ECO:0000256" key="3">
    <source>
        <dbReference type="ARBA" id="ARBA00022741"/>
    </source>
</evidence>
<evidence type="ECO:0000313" key="15">
    <source>
        <dbReference type="EMBL" id="NDV30046.1"/>
    </source>
</evidence>
<dbReference type="InterPro" id="IPR006164">
    <property type="entry name" value="DNA_bd_Ku70/Ku80"/>
</dbReference>
<evidence type="ECO:0000256" key="2">
    <source>
        <dbReference type="ARBA" id="ARBA00007726"/>
    </source>
</evidence>
<dbReference type="GO" id="GO:0003678">
    <property type="term" value="F:DNA helicase activity"/>
    <property type="evidence" value="ECO:0007669"/>
    <property type="project" value="UniProtKB-EC"/>
</dbReference>
<evidence type="ECO:0000256" key="4">
    <source>
        <dbReference type="ARBA" id="ARBA00022763"/>
    </source>
</evidence>
<dbReference type="FunFam" id="1.25.40.240:FF:000001">
    <property type="entry name" value="X-ray repair cross-complementing protein 5"/>
    <property type="match status" value="1"/>
</dbReference>
<evidence type="ECO:0000256" key="8">
    <source>
        <dbReference type="ARBA" id="ARBA00023125"/>
    </source>
</evidence>
<keyword evidence="6 12" id="KW-0347">Helicase</keyword>
<name>A0A6B2KZA3_9EUKA</name>
<dbReference type="SUPFAM" id="SSF101420">
    <property type="entry name" value="C-terminal domain of Ku80"/>
    <property type="match status" value="1"/>
</dbReference>
<dbReference type="PANTHER" id="PTHR12604">
    <property type="entry name" value="KU AUTOANTIGEN DNA HELICASE"/>
    <property type="match status" value="1"/>
</dbReference>
<comment type="catalytic activity">
    <reaction evidence="12">
        <text>ATP + H2O = ADP + phosphate + H(+)</text>
        <dbReference type="Rhea" id="RHEA:13065"/>
        <dbReference type="ChEBI" id="CHEBI:15377"/>
        <dbReference type="ChEBI" id="CHEBI:15378"/>
        <dbReference type="ChEBI" id="CHEBI:30616"/>
        <dbReference type="ChEBI" id="CHEBI:43474"/>
        <dbReference type="ChEBI" id="CHEBI:456216"/>
        <dbReference type="EC" id="3.6.4.12"/>
    </reaction>
</comment>
<organism evidence="15">
    <name type="scientific">Arcella intermedia</name>
    <dbReference type="NCBI Taxonomy" id="1963864"/>
    <lineage>
        <taxon>Eukaryota</taxon>
        <taxon>Amoebozoa</taxon>
        <taxon>Tubulinea</taxon>
        <taxon>Elardia</taxon>
        <taxon>Arcellinida</taxon>
        <taxon>Sphaerothecina</taxon>
        <taxon>Arcellidae</taxon>
        <taxon>Arcella</taxon>
    </lineage>
</organism>
<dbReference type="Gene3D" id="3.40.50.410">
    <property type="entry name" value="von Willebrand factor, type A domain"/>
    <property type="match status" value="1"/>
</dbReference>